<evidence type="ECO:0000256" key="1">
    <source>
        <dbReference type="SAM" id="Phobius"/>
    </source>
</evidence>
<name>A0A6C0E3U0_9ZZZZ</name>
<feature type="transmembrane region" description="Helical" evidence="1">
    <location>
        <begin position="104"/>
        <end position="124"/>
    </location>
</feature>
<dbReference type="AlphaFoldDB" id="A0A6C0E3U0"/>
<evidence type="ECO:0000313" key="2">
    <source>
        <dbReference type="EMBL" id="QHT23786.1"/>
    </source>
</evidence>
<keyword evidence="1" id="KW-0472">Membrane</keyword>
<protein>
    <recommendedName>
        <fullName evidence="3">Hint domain-containing protein</fullName>
    </recommendedName>
</protein>
<evidence type="ECO:0008006" key="3">
    <source>
        <dbReference type="Google" id="ProtNLM"/>
    </source>
</evidence>
<reference evidence="2" key="1">
    <citation type="journal article" date="2020" name="Nature">
        <title>Giant virus diversity and host interactions through global metagenomics.</title>
        <authorList>
            <person name="Schulz F."/>
            <person name="Roux S."/>
            <person name="Paez-Espino D."/>
            <person name="Jungbluth S."/>
            <person name="Walsh D.A."/>
            <person name="Denef V.J."/>
            <person name="McMahon K.D."/>
            <person name="Konstantinidis K.T."/>
            <person name="Eloe-Fadrosh E.A."/>
            <person name="Kyrpides N.C."/>
            <person name="Woyke T."/>
        </authorList>
    </citation>
    <scope>NUCLEOTIDE SEQUENCE</scope>
    <source>
        <strain evidence="2">GVMAG-M-3300023179-132</strain>
    </source>
</reference>
<organism evidence="2">
    <name type="scientific">viral metagenome</name>
    <dbReference type="NCBI Taxonomy" id="1070528"/>
    <lineage>
        <taxon>unclassified sequences</taxon>
        <taxon>metagenomes</taxon>
        <taxon>organismal metagenomes</taxon>
    </lineage>
</organism>
<dbReference type="EMBL" id="MN739735">
    <property type="protein sequence ID" value="QHT23786.1"/>
    <property type="molecule type" value="Genomic_DNA"/>
</dbReference>
<proteinExistence type="predicted"/>
<feature type="transmembrane region" description="Helical" evidence="1">
    <location>
        <begin position="71"/>
        <end position="92"/>
    </location>
</feature>
<dbReference type="InterPro" id="IPR006141">
    <property type="entry name" value="Intein_N"/>
</dbReference>
<keyword evidence="1" id="KW-0812">Transmembrane</keyword>
<dbReference type="GO" id="GO:0016539">
    <property type="term" value="P:intein-mediated protein splicing"/>
    <property type="evidence" value="ECO:0007669"/>
    <property type="project" value="InterPro"/>
</dbReference>
<sequence length="297" mass="33846">MPSGKHWTNFIFINLAFMFYIIGIYYLSSIQKIRANWSLYRCNPMYMPLSDNIDQDFIYCIQNIQTNFMGYLLQPLTNITGVIGGLMGGFIGELNGIRAMFDKIRTTFSFSLQGIFGVFMGLVVEFQKIIIGIKDLMGKTIGSMVSLLYVMDGSIKTMKSAWNGPPGQMIQKVGKCFHPETKIRLKSGSVVCMKDVKAGDILVNGSIVVATMQIDNSKSQDPFYKIKEESINGGFIYVTGSHMVHDNEVCKFVRVEEYKQAQLTDEKHNWFSCLITSDHKIQIGDTLFWDWEDYYCK</sequence>
<dbReference type="PROSITE" id="PS50817">
    <property type="entry name" value="INTEIN_N_TER"/>
    <property type="match status" value="1"/>
</dbReference>
<accession>A0A6C0E3U0</accession>
<feature type="transmembrane region" description="Helical" evidence="1">
    <location>
        <begin position="6"/>
        <end position="27"/>
    </location>
</feature>
<dbReference type="SUPFAM" id="SSF51294">
    <property type="entry name" value="Hedgehog/intein (Hint) domain"/>
    <property type="match status" value="1"/>
</dbReference>
<keyword evidence="1" id="KW-1133">Transmembrane helix</keyword>
<dbReference type="InterPro" id="IPR036844">
    <property type="entry name" value="Hint_dom_sf"/>
</dbReference>